<dbReference type="Proteomes" id="UP000024635">
    <property type="component" value="Unassembled WGS sequence"/>
</dbReference>
<dbReference type="STRING" id="53326.A0A016W5S7"/>
<dbReference type="EMBL" id="JARK01001337">
    <property type="protein sequence ID" value="EYC34378.1"/>
    <property type="molecule type" value="Genomic_DNA"/>
</dbReference>
<name>A0A016W5S7_9BILA</name>
<evidence type="ECO:0000313" key="1">
    <source>
        <dbReference type="EMBL" id="EYC34378.1"/>
    </source>
</evidence>
<reference evidence="2" key="1">
    <citation type="journal article" date="2015" name="Nat. Genet.">
        <title>The genome and transcriptome of the zoonotic hookworm Ancylostoma ceylanicum identify infection-specific gene families.</title>
        <authorList>
            <person name="Schwarz E.M."/>
            <person name="Hu Y."/>
            <person name="Antoshechkin I."/>
            <person name="Miller M.M."/>
            <person name="Sternberg P.W."/>
            <person name="Aroian R.V."/>
        </authorList>
    </citation>
    <scope>NUCLEOTIDE SEQUENCE</scope>
    <source>
        <strain evidence="2">HY135</strain>
    </source>
</reference>
<accession>A0A016W5S7</accession>
<dbReference type="OrthoDB" id="46189at2759"/>
<gene>
    <name evidence="1" type="primary">Acey_s0001.g384</name>
    <name evidence="1" type="ORF">Y032_0001g384</name>
</gene>
<protein>
    <submittedName>
        <fullName evidence="1">Uncharacterized protein</fullName>
    </submittedName>
</protein>
<dbReference type="AlphaFoldDB" id="A0A016W5S7"/>
<evidence type="ECO:0000313" key="2">
    <source>
        <dbReference type="Proteomes" id="UP000024635"/>
    </source>
</evidence>
<sequence length="170" mass="18942">MTYRGVDGEVPGDHKHDFCLFTKFACDAAKECLSQQSLRPYVDACTQPAHGMLLALEWERLELDEVGIIEVPIVLSPPLQTALFALSCRLGEVCVAHLLSRSVRKRLAAEVAHLLALTLTDAIEGADAVQRTWIQLLFDCRVLSAMFPDDRYCAFGFNCILDGRKLQLHP</sequence>
<keyword evidence="2" id="KW-1185">Reference proteome</keyword>
<proteinExistence type="predicted"/>
<organism evidence="1 2">
    <name type="scientific">Ancylostoma ceylanicum</name>
    <dbReference type="NCBI Taxonomy" id="53326"/>
    <lineage>
        <taxon>Eukaryota</taxon>
        <taxon>Metazoa</taxon>
        <taxon>Ecdysozoa</taxon>
        <taxon>Nematoda</taxon>
        <taxon>Chromadorea</taxon>
        <taxon>Rhabditida</taxon>
        <taxon>Rhabditina</taxon>
        <taxon>Rhabditomorpha</taxon>
        <taxon>Strongyloidea</taxon>
        <taxon>Ancylostomatidae</taxon>
        <taxon>Ancylostomatinae</taxon>
        <taxon>Ancylostoma</taxon>
    </lineage>
</organism>
<comment type="caution">
    <text evidence="1">The sequence shown here is derived from an EMBL/GenBank/DDBJ whole genome shotgun (WGS) entry which is preliminary data.</text>
</comment>